<gene>
    <name evidence="1" type="ORF">BHM03_00031099</name>
</gene>
<evidence type="ECO:0000313" key="1">
    <source>
        <dbReference type="EMBL" id="RZR74014.1"/>
    </source>
</evidence>
<dbReference type="EMBL" id="KV876084">
    <property type="protein sequence ID" value="RZR74014.1"/>
    <property type="molecule type" value="Genomic_DNA"/>
</dbReference>
<reference evidence="1" key="1">
    <citation type="journal article" date="2018" name="Data Brief">
        <title>Genome sequence data from 17 accessions of Ensete ventricosum, a staple food crop for millions in Ethiopia.</title>
        <authorList>
            <person name="Yemataw Z."/>
            <person name="Muzemil S."/>
            <person name="Ambachew D."/>
            <person name="Tripathi L."/>
            <person name="Tesfaye K."/>
            <person name="Chala A."/>
            <person name="Farbos A."/>
            <person name="O'Neill P."/>
            <person name="Moore K."/>
            <person name="Grant M."/>
            <person name="Studholme D.J."/>
        </authorList>
    </citation>
    <scope>NUCLEOTIDE SEQUENCE [LARGE SCALE GENOMIC DNA]</scope>
    <source>
        <tissue evidence="1">Leaf</tissue>
    </source>
</reference>
<organism evidence="1">
    <name type="scientific">Ensete ventricosum</name>
    <name type="common">Abyssinian banana</name>
    <name type="synonym">Musa ensete</name>
    <dbReference type="NCBI Taxonomy" id="4639"/>
    <lineage>
        <taxon>Eukaryota</taxon>
        <taxon>Viridiplantae</taxon>
        <taxon>Streptophyta</taxon>
        <taxon>Embryophyta</taxon>
        <taxon>Tracheophyta</taxon>
        <taxon>Spermatophyta</taxon>
        <taxon>Magnoliopsida</taxon>
        <taxon>Liliopsida</taxon>
        <taxon>Zingiberales</taxon>
        <taxon>Musaceae</taxon>
        <taxon>Ensete</taxon>
    </lineage>
</organism>
<proteinExistence type="predicted"/>
<dbReference type="Proteomes" id="UP000290560">
    <property type="component" value="Unassembled WGS sequence"/>
</dbReference>
<protein>
    <submittedName>
        <fullName evidence="1">Uncharacterized protein</fullName>
    </submittedName>
</protein>
<accession>A0A445MI93</accession>
<sequence length="188" mass="21050">MPHYPSSGLQYRIHRAKYLSGRLGGRFVLPPSPHYHGLPQMVEDIPESGDAPHGATSLHFSTNAEERALSLVGHYFFTCFRLCKNWGGYYLAARAGFKVSGAPTNNKGWKARYMFVSNLNWGFMVDWSIHQINNIPPFLSEESIMVNRLKGILSLYRAIRDRTELWLVEAGLSPASRGGALTVLPIAD</sequence>
<name>A0A445MI93_ENSVE</name>
<dbReference type="AlphaFoldDB" id="A0A445MI93"/>